<dbReference type="VEuPathDB" id="TriTrypDB:C3747_88g211"/>
<dbReference type="VEuPathDB" id="TriTrypDB:TcCLB.509317.29"/>
<dbReference type="VEuPathDB" id="TriTrypDB:BCY84_02965"/>
<evidence type="ECO:0000313" key="1">
    <source>
        <dbReference type="EMBL" id="PWU85086.1"/>
    </source>
</evidence>
<organism evidence="1 2">
    <name type="scientific">Trypanosoma cruzi</name>
    <dbReference type="NCBI Taxonomy" id="5693"/>
    <lineage>
        <taxon>Eukaryota</taxon>
        <taxon>Discoba</taxon>
        <taxon>Euglenozoa</taxon>
        <taxon>Kinetoplastea</taxon>
        <taxon>Metakinetoplastina</taxon>
        <taxon>Trypanosomatida</taxon>
        <taxon>Trypanosomatidae</taxon>
        <taxon>Trypanosoma</taxon>
        <taxon>Schizotrypanum</taxon>
    </lineage>
</organism>
<comment type="caution">
    <text evidence="1">The sequence shown here is derived from an EMBL/GenBank/DDBJ whole genome shotgun (WGS) entry which is preliminary data.</text>
</comment>
<protein>
    <submittedName>
        <fullName evidence="1">Uncharacterized protein</fullName>
    </submittedName>
</protein>
<dbReference type="VEuPathDB" id="TriTrypDB:ECC02_004387"/>
<dbReference type="VEuPathDB" id="TriTrypDB:C4B63_184g22"/>
<name>A0A2V2UPG9_TRYCR</name>
<accession>A0A2V2UPG9</accession>
<reference evidence="1 2" key="1">
    <citation type="journal article" date="2018" name="Microb. Genom.">
        <title>Expanding an expanded genome: long-read sequencing of Trypanosoma cruzi.</title>
        <authorList>
            <person name="Berna L."/>
            <person name="Rodriguez M."/>
            <person name="Chiribao M.L."/>
            <person name="Parodi-Talice A."/>
            <person name="Pita S."/>
            <person name="Rijo G."/>
            <person name="Alvarez-Valin F."/>
            <person name="Robello C."/>
        </authorList>
    </citation>
    <scope>NUCLEOTIDE SEQUENCE [LARGE SCALE GENOMIC DNA]</scope>
    <source>
        <strain evidence="1 2">Dm28c</strain>
    </source>
</reference>
<dbReference type="VEuPathDB" id="TriTrypDB:TcCL_ESM05178"/>
<dbReference type="Proteomes" id="UP000246121">
    <property type="component" value="Unassembled WGS sequence"/>
</dbReference>
<gene>
    <name evidence="1" type="ORF">C4B63_184g22</name>
</gene>
<dbReference type="EMBL" id="PRFA01000184">
    <property type="protein sequence ID" value="PWU85086.1"/>
    <property type="molecule type" value="Genomic_DNA"/>
</dbReference>
<evidence type="ECO:0000313" key="2">
    <source>
        <dbReference type="Proteomes" id="UP000246121"/>
    </source>
</evidence>
<dbReference type="VEuPathDB" id="TriTrypDB:TcG_12210"/>
<dbReference type="VEuPathDB" id="TriTrypDB:TCDM_13617"/>
<dbReference type="AlphaFoldDB" id="A0A2V2UPG9"/>
<dbReference type="VEuPathDB" id="TriTrypDB:TcYC6_0076190"/>
<sequence length="202" mass="21941">MHGAGVESCLASAYERRADAVLRLAEELECGSPSAGQCSSPHFFRALVTAYLVQNDAVNATWALQRWATGPAGAGEQEEEGAVRAMLERVARHCGRCAYGEAFREALGAVGGGTGRDVEHLERWLLDYLAARHVHQRRTFYGESGGMEKLAVGLGVTVADLEARLQRVREDELRHIGREVSGGPCEKTRDTLCCMLRVGKAV</sequence>
<dbReference type="VEuPathDB" id="TriTrypDB:Tc_MARK_9691"/>
<proteinExistence type="predicted"/>
<dbReference type="VEuPathDB" id="TriTrypDB:TcBrA4_0100710"/>
<dbReference type="VEuPathDB" id="TriTrypDB:TcCLB.511621.210"/>